<evidence type="ECO:0000259" key="5">
    <source>
        <dbReference type="PROSITE" id="PS50106"/>
    </source>
</evidence>
<dbReference type="PRINTS" id="PR00834">
    <property type="entry name" value="PROTEASES2C"/>
</dbReference>
<evidence type="ECO:0000313" key="7">
    <source>
        <dbReference type="Proteomes" id="UP001562065"/>
    </source>
</evidence>
<proteinExistence type="inferred from homology"/>
<dbReference type="InterPro" id="IPR001478">
    <property type="entry name" value="PDZ"/>
</dbReference>
<keyword evidence="7" id="KW-1185">Reference proteome</keyword>
<dbReference type="PROSITE" id="PS50106">
    <property type="entry name" value="PDZ"/>
    <property type="match status" value="1"/>
</dbReference>
<accession>A0ABV4AKS3</accession>
<dbReference type="Proteomes" id="UP001562065">
    <property type="component" value="Unassembled WGS sequence"/>
</dbReference>
<dbReference type="Pfam" id="PF13180">
    <property type="entry name" value="PDZ_2"/>
    <property type="match status" value="1"/>
</dbReference>
<comment type="similarity">
    <text evidence="1">Belongs to the peptidase S1C family.</text>
</comment>
<evidence type="ECO:0000256" key="2">
    <source>
        <dbReference type="ARBA" id="ARBA00022670"/>
    </source>
</evidence>
<dbReference type="SUPFAM" id="SSF50494">
    <property type="entry name" value="Trypsin-like serine proteases"/>
    <property type="match status" value="1"/>
</dbReference>
<keyword evidence="2" id="KW-0645">Protease</keyword>
<keyword evidence="4" id="KW-0720">Serine protease</keyword>
<keyword evidence="3" id="KW-0378">Hydrolase</keyword>
<gene>
    <name evidence="6" type="ORF">AB5I84_10875</name>
</gene>
<dbReference type="Gene3D" id="2.30.42.10">
    <property type="match status" value="1"/>
</dbReference>
<dbReference type="RefSeq" id="WP_369455881.1">
    <property type="nucleotide sequence ID" value="NZ_JBGCUO010000001.1"/>
</dbReference>
<dbReference type="PANTHER" id="PTHR22939:SF101">
    <property type="entry name" value="PERIPLASMIC PH-DEPENDENT SERINE ENDOPROTEASE DEGQ"/>
    <property type="match status" value="1"/>
</dbReference>
<evidence type="ECO:0000256" key="1">
    <source>
        <dbReference type="ARBA" id="ARBA00010541"/>
    </source>
</evidence>
<dbReference type="SMART" id="SM00228">
    <property type="entry name" value="PDZ"/>
    <property type="match status" value="1"/>
</dbReference>
<dbReference type="SUPFAM" id="SSF50156">
    <property type="entry name" value="PDZ domain-like"/>
    <property type="match status" value="1"/>
</dbReference>
<dbReference type="EMBL" id="JBGCUO010000001">
    <property type="protein sequence ID" value="MEY1662651.1"/>
    <property type="molecule type" value="Genomic_DNA"/>
</dbReference>
<evidence type="ECO:0000256" key="4">
    <source>
        <dbReference type="ARBA" id="ARBA00022825"/>
    </source>
</evidence>
<dbReference type="Pfam" id="PF13365">
    <property type="entry name" value="Trypsin_2"/>
    <property type="match status" value="1"/>
</dbReference>
<evidence type="ECO:0000256" key="3">
    <source>
        <dbReference type="ARBA" id="ARBA00022801"/>
    </source>
</evidence>
<comment type="caution">
    <text evidence="6">The sequence shown here is derived from an EMBL/GenBank/DDBJ whole genome shotgun (WGS) entry which is preliminary data.</text>
</comment>
<dbReference type="InterPro" id="IPR009003">
    <property type="entry name" value="Peptidase_S1_PA"/>
</dbReference>
<feature type="domain" description="PDZ" evidence="5">
    <location>
        <begin position="256"/>
        <end position="347"/>
    </location>
</feature>
<reference evidence="6 7" key="1">
    <citation type="submission" date="2024-07" db="EMBL/GenBank/DDBJ databases">
        <authorList>
            <person name="Ren Q."/>
        </authorList>
    </citation>
    <scope>NUCLEOTIDE SEQUENCE [LARGE SCALE GENOMIC DNA]</scope>
    <source>
        <strain evidence="6 7">REN37</strain>
    </source>
</reference>
<sequence>MKAFRFLLIPVLTGLVVGLLLLLFNVRSPLPGGPDQPHATSYADAVTKAIPAVVNIYTTQMVARTDSSAPPQAFLPPNAEAPQRERILASLGSGVLVSPQGYLLTSHHVIRNADEILVALLDGREAVAQVVGTDPETDLALLKVDIEQAPYIEIDDDSTVRVGDVVLAIGNPLGMGQTVSMGIVGATGRSQLGITTFENFIQTDAAINQGNSGGALVDSAGHLVGINTAILSSDGNWQGIGFATPTSTAKAVMNDLIEHGRVIRGWLGVSVTNITPSMAGDFGLRDVRGGLIREVALQSPAHLAGIRPGDVLVGVNGRLLRDAYEGMQFITATRPGTELELNIVRQREEIAFKVVLGTRPPAAEGSR</sequence>
<evidence type="ECO:0000313" key="6">
    <source>
        <dbReference type="EMBL" id="MEY1662651.1"/>
    </source>
</evidence>
<dbReference type="PANTHER" id="PTHR22939">
    <property type="entry name" value="SERINE PROTEASE FAMILY S1C HTRA-RELATED"/>
    <property type="match status" value="1"/>
</dbReference>
<name>A0ABV4AKS3_9GAMM</name>
<protein>
    <submittedName>
        <fullName evidence="6">Trypsin-like peptidase domain-containing protein</fullName>
    </submittedName>
</protein>
<dbReference type="InterPro" id="IPR036034">
    <property type="entry name" value="PDZ_sf"/>
</dbReference>
<dbReference type="InterPro" id="IPR001940">
    <property type="entry name" value="Peptidase_S1C"/>
</dbReference>
<organism evidence="6 7">
    <name type="scientific">Isoalcanivorax beigongshangi</name>
    <dbReference type="NCBI Taxonomy" id="3238810"/>
    <lineage>
        <taxon>Bacteria</taxon>
        <taxon>Pseudomonadati</taxon>
        <taxon>Pseudomonadota</taxon>
        <taxon>Gammaproteobacteria</taxon>
        <taxon>Oceanospirillales</taxon>
        <taxon>Alcanivoracaceae</taxon>
        <taxon>Isoalcanivorax</taxon>
    </lineage>
</organism>
<dbReference type="Gene3D" id="2.40.10.120">
    <property type="match status" value="1"/>
</dbReference>